<dbReference type="EMBL" id="OM810291">
    <property type="protein sequence ID" value="UOT58009.1"/>
    <property type="molecule type" value="Genomic_DNA"/>
</dbReference>
<reference evidence="1" key="1">
    <citation type="submission" date="2022-02" db="EMBL/GenBank/DDBJ databases">
        <title>The Aeromonas hydrophila phage ZPAH14.</title>
        <authorList>
            <person name="Li J."/>
        </authorList>
    </citation>
    <scope>NUCLEOTIDE SEQUENCE</scope>
</reference>
<accession>A0AAE9KI98</accession>
<proteinExistence type="predicted"/>
<dbReference type="RefSeq" id="YP_010656718.1">
    <property type="nucleotide sequence ID" value="NC_070840.1"/>
</dbReference>
<evidence type="ECO:0000313" key="1">
    <source>
        <dbReference type="EMBL" id="UOT58009.1"/>
    </source>
</evidence>
<evidence type="ECO:0000313" key="2">
    <source>
        <dbReference type="Proteomes" id="UP000830307"/>
    </source>
</evidence>
<organism evidence="1 2">
    <name type="scientific">Aeromonas phage ZPAH14</name>
    <dbReference type="NCBI Taxonomy" id="2924887"/>
    <lineage>
        <taxon>Viruses</taxon>
        <taxon>Duplodnaviria</taxon>
        <taxon>Heunggongvirae</taxon>
        <taxon>Uroviricota</taxon>
        <taxon>Caudoviricetes</taxon>
        <taxon>Chaseviridae</taxon>
        <taxon>Nefertitivirinae</taxon>
        <taxon>Shantouvirus</taxon>
        <taxon>Shantouvirus ZPAH14</taxon>
    </lineage>
</organism>
<dbReference type="KEGG" id="vg:77932600"/>
<dbReference type="Proteomes" id="UP000830307">
    <property type="component" value="Segment"/>
</dbReference>
<name>A0AAE9KI98_9CAUD</name>
<protein>
    <submittedName>
        <fullName evidence="1">Uncharacterized protein</fullName>
    </submittedName>
</protein>
<keyword evidence="2" id="KW-1185">Reference proteome</keyword>
<dbReference type="GeneID" id="77932600"/>
<sequence length="60" mass="6743">MRKSVKEMRRLGGKKLAASTTNWQKGYKRAMLQDRGLRKIMSLIGRGIAVQRVKNAKAGV</sequence>